<keyword evidence="2" id="KW-1185">Reference proteome</keyword>
<evidence type="ECO:0000313" key="2">
    <source>
        <dbReference type="Proteomes" id="UP000553034"/>
    </source>
</evidence>
<evidence type="ECO:0000313" key="1">
    <source>
        <dbReference type="EMBL" id="MBB4117877.1"/>
    </source>
</evidence>
<reference evidence="1 2" key="1">
    <citation type="submission" date="2020-08" db="EMBL/GenBank/DDBJ databases">
        <title>Genomic Encyclopedia of Type Strains, Phase IV (KMG-IV): sequencing the most valuable type-strain genomes for metagenomic binning, comparative biology and taxonomic classification.</title>
        <authorList>
            <person name="Goeker M."/>
        </authorList>
    </citation>
    <scope>NUCLEOTIDE SEQUENCE [LARGE SCALE GENOMIC DNA]</scope>
    <source>
        <strain evidence="1 2">DSM 29568</strain>
    </source>
</reference>
<organism evidence="1 2">
    <name type="scientific">Mesonia hippocampi</name>
    <dbReference type="NCBI Taxonomy" id="1628250"/>
    <lineage>
        <taxon>Bacteria</taxon>
        <taxon>Pseudomonadati</taxon>
        <taxon>Bacteroidota</taxon>
        <taxon>Flavobacteriia</taxon>
        <taxon>Flavobacteriales</taxon>
        <taxon>Flavobacteriaceae</taxon>
        <taxon>Mesonia</taxon>
    </lineage>
</organism>
<dbReference type="Proteomes" id="UP000553034">
    <property type="component" value="Unassembled WGS sequence"/>
</dbReference>
<dbReference type="RefSeq" id="WP_183475532.1">
    <property type="nucleotide sequence ID" value="NZ_JACIFO010000001.1"/>
</dbReference>
<gene>
    <name evidence="1" type="ORF">GGR32_000149</name>
</gene>
<proteinExistence type="predicted"/>
<name>A0A840ESG1_9FLAO</name>
<dbReference type="AlphaFoldDB" id="A0A840ESG1"/>
<dbReference type="EMBL" id="JACIFO010000001">
    <property type="protein sequence ID" value="MBB4117877.1"/>
    <property type="molecule type" value="Genomic_DNA"/>
</dbReference>
<accession>A0A840ESG1</accession>
<sequence length="61" mass="7171">MPKDPTLRLKRDQRLRERYEWYSEHKPQWRHGAILAAIAEELFISPRTASAIFNGEGVYGN</sequence>
<protein>
    <submittedName>
        <fullName evidence="1">Uncharacterized protein</fullName>
    </submittedName>
</protein>
<comment type="caution">
    <text evidence="1">The sequence shown here is derived from an EMBL/GenBank/DDBJ whole genome shotgun (WGS) entry which is preliminary data.</text>
</comment>